<name>A0AAN3A509_BACO1</name>
<dbReference type="AlphaFoldDB" id="A0AAN3A509"/>
<dbReference type="Proteomes" id="UP000005475">
    <property type="component" value="Unassembled WGS sequence"/>
</dbReference>
<gene>
    <name evidence="1" type="ORF">BACOVA_04335</name>
</gene>
<organism evidence="1 2">
    <name type="scientific">Bacteroides ovatus (strain ATCC 8483 / DSM 1896 / JCM 5824 / BCRC 10623 / CCUG 4943 / NCTC 11153)</name>
    <dbReference type="NCBI Taxonomy" id="411476"/>
    <lineage>
        <taxon>Bacteria</taxon>
        <taxon>Pseudomonadati</taxon>
        <taxon>Bacteroidota</taxon>
        <taxon>Bacteroidia</taxon>
        <taxon>Bacteroidales</taxon>
        <taxon>Bacteroidaceae</taxon>
        <taxon>Bacteroides</taxon>
    </lineage>
</organism>
<protein>
    <submittedName>
        <fullName evidence="1">Uncharacterized protein</fullName>
    </submittedName>
</protein>
<proteinExistence type="predicted"/>
<sequence>MAKIIHNFGACKLFRMFLNSSFFHPLKDSEKIKKLIDKLVSLQV</sequence>
<reference evidence="1 2" key="1">
    <citation type="submission" date="2007-03" db="EMBL/GenBank/DDBJ databases">
        <authorList>
            <person name="Fulton L."/>
            <person name="Clifton S."/>
            <person name="Fulton B."/>
            <person name="Xu J."/>
            <person name="Minx P."/>
            <person name="Pepin K.H."/>
            <person name="Johnson M."/>
            <person name="Thiruvilangam P."/>
            <person name="Bhonagiri V."/>
            <person name="Nash W.E."/>
            <person name="Mardis E.R."/>
            <person name="Wilson R.K."/>
        </authorList>
    </citation>
    <scope>NUCLEOTIDE SEQUENCE [LARGE SCALE GENOMIC DNA]</scope>
    <source>
        <strain evidence="2">ATCC 8483 / DSM 1896 / JCM 5824 / BCRC 10623 / CCUG 4943 / NCTC 11153</strain>
    </source>
</reference>
<accession>A0AAN3A509</accession>
<dbReference type="EMBL" id="AAXF02000053">
    <property type="protein sequence ID" value="EDO09956.1"/>
    <property type="molecule type" value="Genomic_DNA"/>
</dbReference>
<evidence type="ECO:0000313" key="2">
    <source>
        <dbReference type="Proteomes" id="UP000005475"/>
    </source>
</evidence>
<reference evidence="2" key="2">
    <citation type="submission" date="2007-04" db="EMBL/GenBank/DDBJ databases">
        <title>Draft genome sequence of Bacteroides ovatus (ATCC 8483).</title>
        <authorList>
            <person name="Sudarsanam P."/>
            <person name="Ley R."/>
            <person name="Guruge J."/>
            <person name="Turnbaugh P.J."/>
            <person name="Mahowald M."/>
            <person name="Liep D."/>
            <person name="Gordon J."/>
        </authorList>
    </citation>
    <scope>NUCLEOTIDE SEQUENCE [LARGE SCALE GENOMIC DNA]</scope>
    <source>
        <strain evidence="2">ATCC 8483 / DSM 1896 / JCM 5824 / BCRC 10623 / CCUG 4943 / NCTC 11153</strain>
    </source>
</reference>
<evidence type="ECO:0000313" key="1">
    <source>
        <dbReference type="EMBL" id="EDO09956.1"/>
    </source>
</evidence>
<comment type="caution">
    <text evidence="1">The sequence shown here is derived from an EMBL/GenBank/DDBJ whole genome shotgun (WGS) entry which is preliminary data.</text>
</comment>